<accession>A0A822ZP11</accession>
<evidence type="ECO:0000313" key="2">
    <source>
        <dbReference type="Proteomes" id="UP000607653"/>
    </source>
</evidence>
<reference evidence="1 2" key="1">
    <citation type="journal article" date="2020" name="Mol. Biol. Evol.">
        <title>Distinct Expression and Methylation Patterns for Genes with Different Fates following a Single Whole-Genome Duplication in Flowering Plants.</title>
        <authorList>
            <person name="Shi T."/>
            <person name="Rahmani R.S."/>
            <person name="Gugger P.F."/>
            <person name="Wang M."/>
            <person name="Li H."/>
            <person name="Zhang Y."/>
            <person name="Li Z."/>
            <person name="Wang Q."/>
            <person name="Van de Peer Y."/>
            <person name="Marchal K."/>
            <person name="Chen J."/>
        </authorList>
    </citation>
    <scope>NUCLEOTIDE SEQUENCE [LARGE SCALE GENOMIC DNA]</scope>
    <source>
        <tissue evidence="1">Leaf</tissue>
    </source>
</reference>
<sequence length="107" mass="12937">MMALWSFELIPRKEHACNDNHFNRSFHLESGGKAIKRRYERKTESENLNRFLARSHYFLHCNHFNQSYHLRSDGEDLKIKLLYGIDNLQRFVATQKRNQQRRMVIQG</sequence>
<keyword evidence="2" id="KW-1185">Reference proteome</keyword>
<name>A0A822ZP11_NELNU</name>
<evidence type="ECO:0000313" key="1">
    <source>
        <dbReference type="EMBL" id="DAD46972.1"/>
    </source>
</evidence>
<proteinExistence type="predicted"/>
<dbReference type="AlphaFoldDB" id="A0A822ZP11"/>
<dbReference type="Proteomes" id="UP000607653">
    <property type="component" value="Unassembled WGS sequence"/>
</dbReference>
<gene>
    <name evidence="1" type="ORF">HUJ06_016909</name>
</gene>
<dbReference type="EMBL" id="DUZY01000008">
    <property type="protein sequence ID" value="DAD46972.1"/>
    <property type="molecule type" value="Genomic_DNA"/>
</dbReference>
<comment type="caution">
    <text evidence="1">The sequence shown here is derived from an EMBL/GenBank/DDBJ whole genome shotgun (WGS) entry which is preliminary data.</text>
</comment>
<protein>
    <submittedName>
        <fullName evidence="1">Uncharacterized protein</fullName>
    </submittedName>
</protein>
<organism evidence="1 2">
    <name type="scientific">Nelumbo nucifera</name>
    <name type="common">Sacred lotus</name>
    <dbReference type="NCBI Taxonomy" id="4432"/>
    <lineage>
        <taxon>Eukaryota</taxon>
        <taxon>Viridiplantae</taxon>
        <taxon>Streptophyta</taxon>
        <taxon>Embryophyta</taxon>
        <taxon>Tracheophyta</taxon>
        <taxon>Spermatophyta</taxon>
        <taxon>Magnoliopsida</taxon>
        <taxon>Proteales</taxon>
        <taxon>Nelumbonaceae</taxon>
        <taxon>Nelumbo</taxon>
    </lineage>
</organism>